<feature type="modified residue" description="N6-(pyridoxal phosphate)lysine" evidence="6">
    <location>
        <position position="330"/>
    </location>
</feature>
<gene>
    <name evidence="9" type="primary">LOC113208884</name>
</gene>
<feature type="compositionally biased region" description="Acidic residues" evidence="7">
    <location>
        <begin position="562"/>
        <end position="572"/>
    </location>
</feature>
<feature type="region of interest" description="Disordered" evidence="7">
    <location>
        <begin position="633"/>
        <end position="652"/>
    </location>
</feature>
<evidence type="ECO:0000256" key="1">
    <source>
        <dbReference type="ARBA" id="ARBA00001933"/>
    </source>
</evidence>
<reference evidence="9" key="1">
    <citation type="submission" date="2025-08" db="UniProtKB">
        <authorList>
            <consortium name="RefSeq"/>
        </authorList>
    </citation>
    <scope>IDENTIFICATION</scope>
    <source>
        <tissue evidence="9">Whole organism</tissue>
    </source>
</reference>
<dbReference type="InterPro" id="IPR015421">
    <property type="entry name" value="PyrdxlP-dep_Trfase_major"/>
</dbReference>
<keyword evidence="5" id="KW-0456">Lyase</keyword>
<dbReference type="AlphaFoldDB" id="A0A6J1SRD9"/>
<feature type="compositionally biased region" description="Gly residues" evidence="7">
    <location>
        <begin position="577"/>
        <end position="586"/>
    </location>
</feature>
<dbReference type="PANTHER" id="PTHR11999:SF70">
    <property type="entry name" value="MIP05841P"/>
    <property type="match status" value="1"/>
</dbReference>
<dbReference type="GO" id="GO:0016831">
    <property type="term" value="F:carboxy-lyase activity"/>
    <property type="evidence" value="ECO:0007669"/>
    <property type="project" value="UniProtKB-KW"/>
</dbReference>
<dbReference type="Proteomes" id="UP000504606">
    <property type="component" value="Unplaced"/>
</dbReference>
<dbReference type="RefSeq" id="XP_026281910.1">
    <property type="nucleotide sequence ID" value="XM_026426125.2"/>
</dbReference>
<dbReference type="GO" id="GO:0030170">
    <property type="term" value="F:pyridoxal phosphate binding"/>
    <property type="evidence" value="ECO:0007669"/>
    <property type="project" value="InterPro"/>
</dbReference>
<dbReference type="InterPro" id="IPR015424">
    <property type="entry name" value="PyrdxlP-dep_Trfase"/>
</dbReference>
<evidence type="ECO:0000256" key="5">
    <source>
        <dbReference type="ARBA" id="ARBA00023239"/>
    </source>
</evidence>
<accession>A0A6J1SRD9</accession>
<keyword evidence="3" id="KW-0210">Decarboxylase</keyword>
<sequence length="675" mass="74549">MDAAEFRVRGQEMVEYICSYMEGVGKRRVTSDVEPGYLRPLLPAEAPQQPDSWDQIFADVESKIMPGITHWQHPQFHAYFPSGNSYPSILGDMLSDAIGCIGFSWAASPACTELETIVTDWLGKSLGLPDDFLSSGSGGGVIQGSASECILVSMLAARAHTIRRLRRAERPPGSPTTTIEALLDEGDGLLDDEQVGEETATDSTYLPRLVAYCSKESHSCVEKAARIALVRLRILEPDEHSSLRGATLAKAMDDDIRRGLVPFFVSTTLGTTSCCSFDNLVEIGPVVRRHQDVWLHVDGAYAGNGFICPELREHMKGIQYADSFNTNPNKWLLTSFDCSCLWVRDRRRLTAGLIVDPLYLQHSNMDETIDYRHWGIPLSRRFRALKLWFVLRRYGIQGLQKYVRNHIRLAKSFEALVRDDHRFEVCNDVKLGLVCFRLRGTDRLNQQLLATINASGKLHMIPSMVRGKYVLRFCVVAESACDADIEHAWEVISEHATDLLDEVPLSPVIRKPVTPTELKEKLSLKRTLSRRLSFVRSVSRVQYQRSLSRTSLYDGATPITVPEDDLHDDLDEFGSSPGSGLGGGAPAVGSPRSPLTLSGLSHGLGALSGLGASFQCGTPTITESDEDPFRLALEQQRQQQDGAEQGEQEAMPAVVKAKKAFSTGLLGGRTAVKNA</sequence>
<dbReference type="InterPro" id="IPR015422">
    <property type="entry name" value="PyrdxlP-dep_Trfase_small"/>
</dbReference>
<dbReference type="PROSITE" id="PS00392">
    <property type="entry name" value="DDC_GAD_HDC_YDC"/>
    <property type="match status" value="1"/>
</dbReference>
<feature type="region of interest" description="Disordered" evidence="7">
    <location>
        <begin position="558"/>
        <end position="593"/>
    </location>
</feature>
<evidence type="ECO:0000256" key="3">
    <source>
        <dbReference type="ARBA" id="ARBA00022793"/>
    </source>
</evidence>
<dbReference type="FunFam" id="3.90.1150.10:FF:000018">
    <property type="entry name" value="Histidine decarboxylase"/>
    <property type="match status" value="1"/>
</dbReference>
<dbReference type="SUPFAM" id="SSF53383">
    <property type="entry name" value="PLP-dependent transferases"/>
    <property type="match status" value="1"/>
</dbReference>
<comment type="similarity">
    <text evidence="2">Belongs to the group II decarboxylase family.</text>
</comment>
<dbReference type="GO" id="GO:0005737">
    <property type="term" value="C:cytoplasm"/>
    <property type="evidence" value="ECO:0007669"/>
    <property type="project" value="TreeGrafter"/>
</dbReference>
<dbReference type="KEGG" id="foc:113208884"/>
<evidence type="ECO:0000256" key="4">
    <source>
        <dbReference type="ARBA" id="ARBA00022898"/>
    </source>
</evidence>
<proteinExistence type="inferred from homology"/>
<dbReference type="InterPro" id="IPR002129">
    <property type="entry name" value="PyrdxlP-dep_de-COase"/>
</dbReference>
<dbReference type="InterPro" id="IPR010977">
    <property type="entry name" value="Aromatic_deC"/>
</dbReference>
<dbReference type="FunFam" id="1.20.1340.10:FF:000001">
    <property type="entry name" value="Histidine decarboxylase"/>
    <property type="match status" value="1"/>
</dbReference>
<dbReference type="PRINTS" id="PR00800">
    <property type="entry name" value="YHDCRBOXLASE"/>
</dbReference>
<dbReference type="PANTHER" id="PTHR11999">
    <property type="entry name" value="GROUP II PYRIDOXAL-5-PHOSPHATE DECARBOXYLASE"/>
    <property type="match status" value="1"/>
</dbReference>
<dbReference type="Gene3D" id="3.40.640.10">
    <property type="entry name" value="Type I PLP-dependent aspartate aminotransferase-like (Major domain)"/>
    <property type="match status" value="1"/>
</dbReference>
<evidence type="ECO:0000313" key="8">
    <source>
        <dbReference type="Proteomes" id="UP000504606"/>
    </source>
</evidence>
<dbReference type="GO" id="GO:0006520">
    <property type="term" value="P:amino acid metabolic process"/>
    <property type="evidence" value="ECO:0007669"/>
    <property type="project" value="InterPro"/>
</dbReference>
<dbReference type="Gene3D" id="3.90.1150.10">
    <property type="entry name" value="Aspartate Aminotransferase, domain 1"/>
    <property type="match status" value="1"/>
</dbReference>
<protein>
    <submittedName>
        <fullName evidence="9">Aromatic-L-amino-acid decarboxylase-like</fullName>
    </submittedName>
</protein>
<comment type="cofactor">
    <cofactor evidence="1 6">
        <name>pyridoxal 5'-phosphate</name>
        <dbReference type="ChEBI" id="CHEBI:597326"/>
    </cofactor>
</comment>
<dbReference type="GO" id="GO:0019752">
    <property type="term" value="P:carboxylic acid metabolic process"/>
    <property type="evidence" value="ECO:0007669"/>
    <property type="project" value="InterPro"/>
</dbReference>
<name>A0A6J1SRD9_FRAOC</name>
<dbReference type="GeneID" id="113208884"/>
<evidence type="ECO:0000256" key="6">
    <source>
        <dbReference type="PIRSR" id="PIRSR602129-50"/>
    </source>
</evidence>
<dbReference type="OrthoDB" id="639767at2759"/>
<organism evidence="8 9">
    <name type="scientific">Frankliniella occidentalis</name>
    <name type="common">Western flower thrips</name>
    <name type="synonym">Euthrips occidentalis</name>
    <dbReference type="NCBI Taxonomy" id="133901"/>
    <lineage>
        <taxon>Eukaryota</taxon>
        <taxon>Metazoa</taxon>
        <taxon>Ecdysozoa</taxon>
        <taxon>Arthropoda</taxon>
        <taxon>Hexapoda</taxon>
        <taxon>Insecta</taxon>
        <taxon>Pterygota</taxon>
        <taxon>Neoptera</taxon>
        <taxon>Paraneoptera</taxon>
        <taxon>Thysanoptera</taxon>
        <taxon>Terebrantia</taxon>
        <taxon>Thripoidea</taxon>
        <taxon>Thripidae</taxon>
        <taxon>Frankliniella</taxon>
    </lineage>
</organism>
<dbReference type="Pfam" id="PF00282">
    <property type="entry name" value="Pyridoxal_deC"/>
    <property type="match status" value="2"/>
</dbReference>
<evidence type="ECO:0000313" key="9">
    <source>
        <dbReference type="RefSeq" id="XP_026281910.1"/>
    </source>
</evidence>
<keyword evidence="8" id="KW-1185">Reference proteome</keyword>
<dbReference type="CDD" id="cd06450">
    <property type="entry name" value="DOPA_deC_like"/>
    <property type="match status" value="1"/>
</dbReference>
<evidence type="ECO:0000256" key="7">
    <source>
        <dbReference type="SAM" id="MobiDB-lite"/>
    </source>
</evidence>
<evidence type="ECO:0000256" key="2">
    <source>
        <dbReference type="ARBA" id="ARBA00009533"/>
    </source>
</evidence>
<keyword evidence="4 6" id="KW-0663">Pyridoxal phosphate</keyword>
<dbReference type="Gene3D" id="1.20.1340.10">
    <property type="entry name" value="dopa decarboxylase, N-terminal domain"/>
    <property type="match status" value="1"/>
</dbReference>
<feature type="compositionally biased region" description="Low complexity" evidence="7">
    <location>
        <begin position="633"/>
        <end position="649"/>
    </location>
</feature>
<dbReference type="InterPro" id="IPR021115">
    <property type="entry name" value="Pyridoxal-P_BS"/>
</dbReference>